<dbReference type="Pfam" id="PF03108">
    <property type="entry name" value="DBD_Tnp_Mut"/>
    <property type="match status" value="1"/>
</dbReference>
<dbReference type="PANTHER" id="PTHR31973:SF187">
    <property type="entry name" value="MUTATOR TRANSPOSASE MUDRA PROTEIN"/>
    <property type="match status" value="1"/>
</dbReference>
<evidence type="ECO:0000256" key="5">
    <source>
        <dbReference type="SAM" id="MobiDB-lite"/>
    </source>
</evidence>
<organism evidence="7 8">
    <name type="scientific">Eragrostis curvula</name>
    <name type="common">weeping love grass</name>
    <dbReference type="NCBI Taxonomy" id="38414"/>
    <lineage>
        <taxon>Eukaryota</taxon>
        <taxon>Viridiplantae</taxon>
        <taxon>Streptophyta</taxon>
        <taxon>Embryophyta</taxon>
        <taxon>Tracheophyta</taxon>
        <taxon>Spermatophyta</taxon>
        <taxon>Magnoliopsida</taxon>
        <taxon>Liliopsida</taxon>
        <taxon>Poales</taxon>
        <taxon>Poaceae</taxon>
        <taxon>PACMAD clade</taxon>
        <taxon>Chloridoideae</taxon>
        <taxon>Eragrostideae</taxon>
        <taxon>Eragrostidinae</taxon>
        <taxon>Eragrostis</taxon>
    </lineage>
</organism>
<dbReference type="SMART" id="SM00575">
    <property type="entry name" value="ZnF_PMZ"/>
    <property type="match status" value="1"/>
</dbReference>
<evidence type="ECO:0000256" key="4">
    <source>
        <dbReference type="PROSITE-ProRule" id="PRU00325"/>
    </source>
</evidence>
<feature type="non-terminal residue" evidence="7">
    <location>
        <position position="1"/>
    </location>
</feature>
<sequence>MNRAAEDPPTPGRYVEKIWTLKVHFEDVGDYVERKINQDILCFFNLIQFIEKKGYSSLDFLYYKKRQSSQSEISNLCSIHTDADVYQMIREYEDLRTVSLCVMKKIATGPHISPVKLNSSISHIEELFASEDEFDYIEDSTKDDGSSEDSGDESMDEEQAEQERIMLRKQLADMKKKRTDPNEHCEGDTDIEDLYDKLAGKPVAVEKENNGPVKNVQSEGSKIGAAQEGNKSKGKAREEDLEYLSDNSLLDSEYDDQAVKNVVNKKTTKKWRPKKPKVARMWFNEVNILDPSQLCKGLCFSDMGQFRRALKSYHIVIGRDYMYLRNEPRQVNVCCQAENCPFFMVASVVGKEPTVMIRKLVEPHQCGTTNDSSRISSQWLAEVFEDDIRSDPDWKATALIDRVKRQFGVDITKQMAYRARRIAAEKVLGNHKEQYKRIRDYCPTVIDKNPGSHIYDVLCGKFMCAGVDGCFVKLSNGAQVLAATARDGNNNLFPLAFAVVGKEDYNNWKWFLEMLHVAIGDGAEHGGWTIMSDRQKGLRKAVKHVFLDAEVRFCKRHIYQNFCTAGYRGGHLKEHFDAACYAYTQHDFNIAMEKLKVANVKAFEWLNKIPAKHWSRHAFRTDSKTDLVVNNVSEVFNNYIIDYRDKPIQTMMECIRARLMTRTHNKREGSIDANWEITPIWAEKLELEKNSARYCISLQAGIALWQVTCNDRTYTVDLEKRSCECFKWDLTGLPCKHAVSAIWKSKLRPEDFVHKWLKKTKYVATYEHIIYPVPGRHAWIATQTEDTAPPKFTRQPGRPKKARRKSKDFFFRKAPESQKMSQLKALRAVLREEMEWLCPVKMEDMLPLKLPKLKMEDMLPLKLPSPLGQVLQVEMEDMLPLKLPKLKLHLQ</sequence>
<feature type="compositionally biased region" description="Basic and acidic residues" evidence="5">
    <location>
        <begin position="161"/>
        <end position="187"/>
    </location>
</feature>
<protein>
    <recommendedName>
        <fullName evidence="6">SWIM-type domain-containing protein</fullName>
    </recommendedName>
</protein>
<feature type="domain" description="SWIM-type" evidence="6">
    <location>
        <begin position="714"/>
        <end position="746"/>
    </location>
</feature>
<keyword evidence="1" id="KW-0479">Metal-binding</keyword>
<gene>
    <name evidence="7" type="ORF">EJB05_24439</name>
</gene>
<comment type="caution">
    <text evidence="7">The sequence shown here is derived from an EMBL/GenBank/DDBJ whole genome shotgun (WGS) entry which is preliminary data.</text>
</comment>
<dbReference type="Proteomes" id="UP000324897">
    <property type="component" value="Chromosome 1"/>
</dbReference>
<dbReference type="InterPro" id="IPR018289">
    <property type="entry name" value="MULE_transposase_dom"/>
</dbReference>
<dbReference type="InterPro" id="IPR007527">
    <property type="entry name" value="Znf_SWIM"/>
</dbReference>
<dbReference type="Pfam" id="PF04434">
    <property type="entry name" value="SWIM"/>
    <property type="match status" value="1"/>
</dbReference>
<dbReference type="EMBL" id="RWGY01000011">
    <property type="protein sequence ID" value="TVU32695.1"/>
    <property type="molecule type" value="Genomic_DNA"/>
</dbReference>
<keyword evidence="3" id="KW-0862">Zinc</keyword>
<keyword evidence="2 4" id="KW-0863">Zinc-finger</keyword>
<evidence type="ECO:0000256" key="2">
    <source>
        <dbReference type="ARBA" id="ARBA00022771"/>
    </source>
</evidence>
<name>A0A5J9V9R2_9POAL</name>
<dbReference type="Pfam" id="PF10551">
    <property type="entry name" value="MULE"/>
    <property type="match status" value="1"/>
</dbReference>
<feature type="compositionally biased region" description="Acidic residues" evidence="5">
    <location>
        <begin position="146"/>
        <end position="160"/>
    </location>
</feature>
<proteinExistence type="predicted"/>
<dbReference type="AlphaFoldDB" id="A0A5J9V9R2"/>
<dbReference type="InterPro" id="IPR004332">
    <property type="entry name" value="Transposase_MuDR"/>
</dbReference>
<dbReference type="InterPro" id="IPR006564">
    <property type="entry name" value="Znf_PMZ"/>
</dbReference>
<dbReference type="Gramene" id="TVU32695">
    <property type="protein sequence ID" value="TVU32695"/>
    <property type="gene ID" value="EJB05_24439"/>
</dbReference>
<dbReference type="GO" id="GO:0008270">
    <property type="term" value="F:zinc ion binding"/>
    <property type="evidence" value="ECO:0007669"/>
    <property type="project" value="UniProtKB-KW"/>
</dbReference>
<keyword evidence="8" id="KW-1185">Reference proteome</keyword>
<evidence type="ECO:0000313" key="8">
    <source>
        <dbReference type="Proteomes" id="UP000324897"/>
    </source>
</evidence>
<evidence type="ECO:0000256" key="1">
    <source>
        <dbReference type="ARBA" id="ARBA00022723"/>
    </source>
</evidence>
<dbReference type="PROSITE" id="PS50966">
    <property type="entry name" value="ZF_SWIM"/>
    <property type="match status" value="1"/>
</dbReference>
<accession>A0A5J9V9R2</accession>
<reference evidence="7 8" key="1">
    <citation type="journal article" date="2019" name="Sci. Rep.">
        <title>A high-quality genome of Eragrostis curvula grass provides insights into Poaceae evolution and supports new strategies to enhance forage quality.</title>
        <authorList>
            <person name="Carballo J."/>
            <person name="Santos B.A.C.M."/>
            <person name="Zappacosta D."/>
            <person name="Garbus I."/>
            <person name="Selva J.P."/>
            <person name="Gallo C.A."/>
            <person name="Diaz A."/>
            <person name="Albertini E."/>
            <person name="Caccamo M."/>
            <person name="Echenique V."/>
        </authorList>
    </citation>
    <scope>NUCLEOTIDE SEQUENCE [LARGE SCALE GENOMIC DNA]</scope>
    <source>
        <strain evidence="8">cv. Victoria</strain>
        <tissue evidence="7">Leaf</tissue>
    </source>
</reference>
<feature type="compositionally biased region" description="Basic and acidic residues" evidence="5">
    <location>
        <begin position="194"/>
        <end position="209"/>
    </location>
</feature>
<evidence type="ECO:0000256" key="3">
    <source>
        <dbReference type="ARBA" id="ARBA00022833"/>
    </source>
</evidence>
<dbReference type="PANTHER" id="PTHR31973">
    <property type="entry name" value="POLYPROTEIN, PUTATIVE-RELATED"/>
    <property type="match status" value="1"/>
</dbReference>
<dbReference type="OrthoDB" id="1302888at2759"/>
<evidence type="ECO:0000259" key="6">
    <source>
        <dbReference type="PROSITE" id="PS50966"/>
    </source>
</evidence>
<feature type="region of interest" description="Disordered" evidence="5">
    <location>
        <begin position="138"/>
        <end position="238"/>
    </location>
</feature>
<evidence type="ECO:0000313" key="7">
    <source>
        <dbReference type="EMBL" id="TVU32695.1"/>
    </source>
</evidence>